<name>A0AB38XQ31_9ACTO</name>
<reference evidence="9" key="1">
    <citation type="submission" date="2023-01" db="EMBL/GenBank/DDBJ databases">
        <title>Comparative Genomic Analysis of the Clinically-Derived Winkia Strain NY0527 Provides Evidence into the Taxonomic Reassignment of Winkia neuii and Characterizes Their Virulence Traits.</title>
        <authorList>
            <person name="Cai X."/>
            <person name="Peng Y."/>
            <person name="Li M."/>
            <person name="Qiu Y."/>
            <person name="Wang Y."/>
            <person name="Xu L."/>
            <person name="Hou Q."/>
        </authorList>
    </citation>
    <scope>NUCLEOTIDE SEQUENCE</scope>
    <source>
        <strain evidence="9">NY0527</strain>
    </source>
</reference>
<dbReference type="Proteomes" id="UP001211044">
    <property type="component" value="Chromosome"/>
</dbReference>
<keyword evidence="6 8" id="KW-0472">Membrane</keyword>
<dbReference type="Pfam" id="PF00420">
    <property type="entry name" value="Oxidored_q2"/>
    <property type="match status" value="1"/>
</dbReference>
<feature type="region of interest" description="Disordered" evidence="7">
    <location>
        <begin position="117"/>
        <end position="159"/>
    </location>
</feature>
<organism evidence="9 10">
    <name type="scientific">Winkia neuii subsp. anitrata</name>
    <dbReference type="NCBI Taxonomy" id="29318"/>
    <lineage>
        <taxon>Bacteria</taxon>
        <taxon>Bacillati</taxon>
        <taxon>Actinomycetota</taxon>
        <taxon>Actinomycetes</taxon>
        <taxon>Actinomycetales</taxon>
        <taxon>Actinomycetaceae</taxon>
        <taxon>Winkia</taxon>
    </lineage>
</organism>
<feature type="compositionally biased region" description="Acidic residues" evidence="7">
    <location>
        <begin position="130"/>
        <end position="159"/>
    </location>
</feature>
<feature type="transmembrane region" description="Helical" evidence="8">
    <location>
        <begin position="30"/>
        <end position="53"/>
    </location>
</feature>
<accession>A0AB38XQ31</accession>
<sequence length="159" mass="16580">MIPTLGLVLLAGVLVGAGVYLVTDRTFTRIVIGLALIGNGSNIALLAAGGAAGAPPILGTDALSSIADPLPQAMILTSIVITMATTAFMLALAFREWILTGGDEVVDDVEDRRLARRAATGRGSERIEDAPETEDEDSGQDEDQADRDDKDEAEGEDAK</sequence>
<evidence type="ECO:0000256" key="6">
    <source>
        <dbReference type="ARBA" id="ARBA00023136"/>
    </source>
</evidence>
<dbReference type="AlphaFoldDB" id="A0AB38XQ31"/>
<evidence type="ECO:0000313" key="10">
    <source>
        <dbReference type="Proteomes" id="UP001211044"/>
    </source>
</evidence>
<keyword evidence="4 8" id="KW-0812">Transmembrane</keyword>
<dbReference type="RefSeq" id="WP_004806565.1">
    <property type="nucleotide sequence ID" value="NZ_CP116394.1"/>
</dbReference>
<evidence type="ECO:0000256" key="5">
    <source>
        <dbReference type="ARBA" id="ARBA00022989"/>
    </source>
</evidence>
<dbReference type="KEGG" id="wne:PIG85_01895"/>
<dbReference type="Gene3D" id="1.10.287.3510">
    <property type="match status" value="1"/>
</dbReference>
<evidence type="ECO:0000256" key="7">
    <source>
        <dbReference type="SAM" id="MobiDB-lite"/>
    </source>
</evidence>
<gene>
    <name evidence="9" type="ORF">PIG85_01895</name>
</gene>
<keyword evidence="3" id="KW-1003">Cell membrane</keyword>
<dbReference type="EMBL" id="CP116394">
    <property type="protein sequence ID" value="WCE46421.1"/>
    <property type="molecule type" value="Genomic_DNA"/>
</dbReference>
<dbReference type="NCBIfam" id="NF005929">
    <property type="entry name" value="PRK07946.1"/>
    <property type="match status" value="1"/>
</dbReference>
<evidence type="ECO:0000256" key="2">
    <source>
        <dbReference type="ARBA" id="ARBA00010388"/>
    </source>
</evidence>
<dbReference type="InterPro" id="IPR039428">
    <property type="entry name" value="NUOK/Mnh_C1-like"/>
</dbReference>
<dbReference type="PANTHER" id="PTHR34583">
    <property type="entry name" value="ANTIPORTER SUBUNIT MNHC2-RELATED"/>
    <property type="match status" value="1"/>
</dbReference>
<dbReference type="InterPro" id="IPR050601">
    <property type="entry name" value="CPA3_antiporter_subunitC"/>
</dbReference>
<comment type="subcellular location">
    <subcellularLocation>
        <location evidence="1">Cell membrane</location>
        <topology evidence="1">Multi-pass membrane protein</topology>
    </subcellularLocation>
</comment>
<keyword evidence="5 8" id="KW-1133">Transmembrane helix</keyword>
<evidence type="ECO:0000256" key="4">
    <source>
        <dbReference type="ARBA" id="ARBA00022692"/>
    </source>
</evidence>
<proteinExistence type="inferred from homology"/>
<evidence type="ECO:0000256" key="8">
    <source>
        <dbReference type="SAM" id="Phobius"/>
    </source>
</evidence>
<feature type="transmembrane region" description="Helical" evidence="8">
    <location>
        <begin position="73"/>
        <end position="94"/>
    </location>
</feature>
<evidence type="ECO:0000256" key="3">
    <source>
        <dbReference type="ARBA" id="ARBA00022475"/>
    </source>
</evidence>
<protein>
    <submittedName>
        <fullName evidence="9">Na(+)/H(+) antiporter subunit C</fullName>
    </submittedName>
</protein>
<evidence type="ECO:0000313" key="9">
    <source>
        <dbReference type="EMBL" id="WCE46421.1"/>
    </source>
</evidence>
<comment type="similarity">
    <text evidence="2">Belongs to the CPA3 antiporters (TC 2.A.63) subunit C family.</text>
</comment>
<evidence type="ECO:0000256" key="1">
    <source>
        <dbReference type="ARBA" id="ARBA00004651"/>
    </source>
</evidence>
<feature type="transmembrane region" description="Helical" evidence="8">
    <location>
        <begin position="6"/>
        <end position="23"/>
    </location>
</feature>
<dbReference type="PANTHER" id="PTHR34583:SF2">
    <property type="entry name" value="ANTIPORTER SUBUNIT MNHC2-RELATED"/>
    <property type="match status" value="1"/>
</dbReference>
<dbReference type="GO" id="GO:0005886">
    <property type="term" value="C:plasma membrane"/>
    <property type="evidence" value="ECO:0007669"/>
    <property type="project" value="UniProtKB-SubCell"/>
</dbReference>